<comment type="catalytic activity">
    <reaction evidence="6 7">
        <text>(2S)-2-hydroxy-3-oxobutyl phosphate + 5-amino-6-(D-ribitylamino)uracil = 6,7-dimethyl-8-(1-D-ribityl)lumazine + phosphate + 2 H2O + H(+)</text>
        <dbReference type="Rhea" id="RHEA:26152"/>
        <dbReference type="ChEBI" id="CHEBI:15377"/>
        <dbReference type="ChEBI" id="CHEBI:15378"/>
        <dbReference type="ChEBI" id="CHEBI:15934"/>
        <dbReference type="ChEBI" id="CHEBI:43474"/>
        <dbReference type="ChEBI" id="CHEBI:58201"/>
        <dbReference type="ChEBI" id="CHEBI:58830"/>
        <dbReference type="EC" id="2.5.1.78"/>
    </reaction>
</comment>
<feature type="binding site" evidence="7">
    <location>
        <begin position="57"/>
        <end position="59"/>
    </location>
    <ligand>
        <name>5-amino-6-(D-ribitylamino)uracil</name>
        <dbReference type="ChEBI" id="CHEBI:15934"/>
    </ligand>
</feature>
<dbReference type="InterPro" id="IPR002180">
    <property type="entry name" value="LS/RS"/>
</dbReference>
<dbReference type="NCBIfam" id="NF000812">
    <property type="entry name" value="PRK00061.1-4"/>
    <property type="match status" value="1"/>
</dbReference>
<evidence type="ECO:0000256" key="2">
    <source>
        <dbReference type="ARBA" id="ARBA00007424"/>
    </source>
</evidence>
<proteinExistence type="inferred from homology"/>
<feature type="binding site" evidence="7">
    <location>
        <position position="22"/>
    </location>
    <ligand>
        <name>5-amino-6-(D-ribitylamino)uracil</name>
        <dbReference type="ChEBI" id="CHEBI:15934"/>
    </ligand>
</feature>
<evidence type="ECO:0000256" key="3">
    <source>
        <dbReference type="ARBA" id="ARBA00012664"/>
    </source>
</evidence>
<dbReference type="PANTHER" id="PTHR21058:SF0">
    <property type="entry name" value="6,7-DIMETHYL-8-RIBITYLLUMAZINE SYNTHASE"/>
    <property type="match status" value="1"/>
</dbReference>
<dbReference type="EC" id="2.5.1.78" evidence="3 7"/>
<evidence type="ECO:0000256" key="7">
    <source>
        <dbReference type="HAMAP-Rule" id="MF_00178"/>
    </source>
</evidence>
<dbReference type="Proteomes" id="UP000679575">
    <property type="component" value="Chromosome"/>
</dbReference>
<protein>
    <recommendedName>
        <fullName evidence="3 7">6,7-dimethyl-8-ribityllumazine synthase</fullName>
        <shortName evidence="7">DMRL synthase</shortName>
        <shortName evidence="7">LS</shortName>
        <shortName evidence="7">Lumazine synthase</shortName>
        <ecNumber evidence="3 7">2.5.1.78</ecNumber>
    </recommendedName>
</protein>
<dbReference type="EMBL" id="CP073587">
    <property type="protein sequence ID" value="QUN06752.1"/>
    <property type="molecule type" value="Genomic_DNA"/>
</dbReference>
<evidence type="ECO:0000313" key="9">
    <source>
        <dbReference type="Proteomes" id="UP000679575"/>
    </source>
</evidence>
<feature type="binding site" evidence="7">
    <location>
        <begin position="86"/>
        <end position="87"/>
    </location>
    <ligand>
        <name>(2S)-2-hydroxy-3-oxobutyl phosphate</name>
        <dbReference type="ChEBI" id="CHEBI:58830"/>
    </ligand>
</feature>
<dbReference type="InterPro" id="IPR034964">
    <property type="entry name" value="LS"/>
</dbReference>
<dbReference type="GO" id="GO:0000906">
    <property type="term" value="F:6,7-dimethyl-8-ribityllumazine synthase activity"/>
    <property type="evidence" value="ECO:0007669"/>
    <property type="project" value="UniProtKB-EC"/>
</dbReference>
<comment type="subunit">
    <text evidence="7">Forms an icosahedral capsid composed of 60 subunits, arranged as a dodecamer of pentamers.</text>
</comment>
<feature type="binding site" evidence="7">
    <location>
        <begin position="81"/>
        <end position="83"/>
    </location>
    <ligand>
        <name>5-amino-6-(D-ribitylamino)uracil</name>
        <dbReference type="ChEBI" id="CHEBI:15934"/>
    </ligand>
</feature>
<dbReference type="NCBIfam" id="TIGR00114">
    <property type="entry name" value="lumazine-synth"/>
    <property type="match status" value="1"/>
</dbReference>
<comment type="pathway">
    <text evidence="1 7">Cofactor biosynthesis; riboflavin biosynthesis; riboflavin from 2-hydroxy-3-oxobutyl phosphate and 5-amino-6-(D-ribitylamino)uracil: step 1/2.</text>
</comment>
<feature type="binding site" evidence="7">
    <location>
        <position position="128"/>
    </location>
    <ligand>
        <name>(2S)-2-hydroxy-3-oxobutyl phosphate</name>
        <dbReference type="ChEBI" id="CHEBI:58830"/>
    </ligand>
</feature>
<evidence type="ECO:0000256" key="6">
    <source>
        <dbReference type="ARBA" id="ARBA00048785"/>
    </source>
</evidence>
<feature type="binding site" evidence="7">
    <location>
        <position position="114"/>
    </location>
    <ligand>
        <name>5-amino-6-(D-ribitylamino)uracil</name>
        <dbReference type="ChEBI" id="CHEBI:15934"/>
    </ligand>
</feature>
<organism evidence="8 9">
    <name type="scientific">Shewanella yunxiaonensis</name>
    <dbReference type="NCBI Taxonomy" id="2829809"/>
    <lineage>
        <taxon>Bacteria</taxon>
        <taxon>Pseudomonadati</taxon>
        <taxon>Pseudomonadota</taxon>
        <taxon>Gammaproteobacteria</taxon>
        <taxon>Alteromonadales</taxon>
        <taxon>Shewanellaceae</taxon>
        <taxon>Shewanella</taxon>
    </lineage>
</organism>
<evidence type="ECO:0000256" key="4">
    <source>
        <dbReference type="ARBA" id="ARBA00022619"/>
    </source>
</evidence>
<reference evidence="8 9" key="1">
    <citation type="submission" date="2021-04" db="EMBL/GenBank/DDBJ databases">
        <title>Novel species identification of genus Shewanella.</title>
        <authorList>
            <person name="Liu G."/>
        </authorList>
    </citation>
    <scope>NUCLEOTIDE SEQUENCE [LARGE SCALE GENOMIC DNA]</scope>
    <source>
        <strain evidence="8 9">FJAT-54481</strain>
    </source>
</reference>
<dbReference type="Pfam" id="PF00885">
    <property type="entry name" value="DMRL_synthase"/>
    <property type="match status" value="1"/>
</dbReference>
<comment type="function">
    <text evidence="7">Catalyzes the formation of 6,7-dimethyl-8-ribityllumazine by condensation of 5-amino-6-(D-ribitylamino)uracil with 3,4-dihydroxy-2-butanone 4-phosphate. This is the penultimate step in the biosynthesis of riboflavin.</text>
</comment>
<dbReference type="RefSeq" id="WP_212595761.1">
    <property type="nucleotide sequence ID" value="NZ_CP073587.1"/>
</dbReference>
<name>A0ABX7YVA9_9GAMM</name>
<keyword evidence="4 7" id="KW-0686">Riboflavin biosynthesis</keyword>
<keyword evidence="9" id="KW-1185">Reference proteome</keyword>
<evidence type="ECO:0000256" key="1">
    <source>
        <dbReference type="ARBA" id="ARBA00004917"/>
    </source>
</evidence>
<sequence length="158" mass="16783">MNVVQGNIEAKNAKVAIVVSRFNSFIVDSLLEGALDTLKRFGQVSEDNITVVRVPGAYELPLTARRVAASGKFDGIIALGAVIRGGTPHFDFVAGECNKGLAHVALEFDIPLAFGVLTTDTIEQAIDRAGVKVGNKGGEAALSLLEMINVLQQLEQHL</sequence>
<gene>
    <name evidence="8" type="primary">ribE</name>
    <name evidence="7" type="synonym">ribH</name>
    <name evidence="8" type="ORF">KDN34_04695</name>
</gene>
<dbReference type="HAMAP" id="MF_00178">
    <property type="entry name" value="Lumazine_synth"/>
    <property type="match status" value="1"/>
</dbReference>
<dbReference type="PANTHER" id="PTHR21058">
    <property type="entry name" value="6,7-DIMETHYL-8-RIBITYLLUMAZINE SYNTHASE DMRL SYNTHASE LUMAZINE SYNTHASE"/>
    <property type="match status" value="1"/>
</dbReference>
<dbReference type="InterPro" id="IPR036467">
    <property type="entry name" value="LS/RS_sf"/>
</dbReference>
<dbReference type="SUPFAM" id="SSF52121">
    <property type="entry name" value="Lumazine synthase"/>
    <property type="match status" value="1"/>
</dbReference>
<dbReference type="CDD" id="cd09209">
    <property type="entry name" value="Lumazine_synthase-I"/>
    <property type="match status" value="1"/>
</dbReference>
<dbReference type="Gene3D" id="3.40.50.960">
    <property type="entry name" value="Lumazine/riboflavin synthase"/>
    <property type="match status" value="1"/>
</dbReference>
<keyword evidence="5 7" id="KW-0808">Transferase</keyword>
<comment type="similarity">
    <text evidence="2 7">Belongs to the DMRL synthase family.</text>
</comment>
<evidence type="ECO:0000256" key="5">
    <source>
        <dbReference type="ARBA" id="ARBA00022679"/>
    </source>
</evidence>
<feature type="active site" description="Proton donor" evidence="7">
    <location>
        <position position="89"/>
    </location>
</feature>
<accession>A0ABX7YVA9</accession>
<evidence type="ECO:0000313" key="8">
    <source>
        <dbReference type="EMBL" id="QUN06752.1"/>
    </source>
</evidence>